<feature type="non-terminal residue" evidence="1">
    <location>
        <position position="153"/>
    </location>
</feature>
<dbReference type="OrthoDB" id="2400715at2759"/>
<dbReference type="Gene3D" id="1.10.10.10">
    <property type="entry name" value="Winged helix-like DNA-binding domain superfamily/Winged helix DNA-binding domain"/>
    <property type="match status" value="1"/>
</dbReference>
<dbReference type="Proteomes" id="UP000789405">
    <property type="component" value="Unassembled WGS sequence"/>
</dbReference>
<evidence type="ECO:0000313" key="1">
    <source>
        <dbReference type="EMBL" id="CAG8751951.1"/>
    </source>
</evidence>
<protein>
    <submittedName>
        <fullName evidence="1">3146_t:CDS:1</fullName>
    </submittedName>
</protein>
<proteinExistence type="predicted"/>
<dbReference type="AlphaFoldDB" id="A0A9N9IVG7"/>
<organism evidence="1 2">
    <name type="scientific">Dentiscutata erythropus</name>
    <dbReference type="NCBI Taxonomy" id="1348616"/>
    <lineage>
        <taxon>Eukaryota</taxon>
        <taxon>Fungi</taxon>
        <taxon>Fungi incertae sedis</taxon>
        <taxon>Mucoromycota</taxon>
        <taxon>Glomeromycotina</taxon>
        <taxon>Glomeromycetes</taxon>
        <taxon>Diversisporales</taxon>
        <taxon>Gigasporaceae</taxon>
        <taxon>Dentiscutata</taxon>
    </lineage>
</organism>
<gene>
    <name evidence="1" type="ORF">DERYTH_LOCUS16982</name>
</gene>
<comment type="caution">
    <text evidence="1">The sequence shown here is derived from an EMBL/GenBank/DDBJ whole genome shotgun (WGS) entry which is preliminary data.</text>
</comment>
<keyword evidence="2" id="KW-1185">Reference proteome</keyword>
<name>A0A9N9IVG7_9GLOM</name>
<dbReference type="InterPro" id="IPR036388">
    <property type="entry name" value="WH-like_DNA-bd_sf"/>
</dbReference>
<sequence>MKTLTKYHAWSGDKEPSECTKCDNCHRRIKDSPTIKNVTPDIEELLHVVEVLTTTYDHQIIPADVIGVFRRSNAARMRKFGYQQLEEFYDKQDIKKSKKPKLLSTVELAEFALQDLVRRGLVLQDIILSRPHETEYMSCTLVIEGLADGAKEI</sequence>
<accession>A0A9N9IVG7</accession>
<reference evidence="1" key="1">
    <citation type="submission" date="2021-06" db="EMBL/GenBank/DDBJ databases">
        <authorList>
            <person name="Kallberg Y."/>
            <person name="Tangrot J."/>
            <person name="Rosling A."/>
        </authorList>
    </citation>
    <scope>NUCLEOTIDE SEQUENCE</scope>
    <source>
        <strain evidence="1">MA453B</strain>
    </source>
</reference>
<evidence type="ECO:0000313" key="2">
    <source>
        <dbReference type="Proteomes" id="UP000789405"/>
    </source>
</evidence>
<dbReference type="EMBL" id="CAJVPY010015456">
    <property type="protein sequence ID" value="CAG8751951.1"/>
    <property type="molecule type" value="Genomic_DNA"/>
</dbReference>